<dbReference type="RefSeq" id="WP_063365846.1">
    <property type="nucleotide sequence ID" value="NZ_AQHB01000023.1"/>
</dbReference>
<protein>
    <recommendedName>
        <fullName evidence="1">Gamma-glutamylcyclotransferase AIG2-like domain-containing protein</fullName>
    </recommendedName>
</protein>
<dbReference type="EMBL" id="AUYB01000132">
    <property type="protein sequence ID" value="KZN32364.1"/>
    <property type="molecule type" value="Genomic_DNA"/>
</dbReference>
<dbReference type="InterPro" id="IPR036568">
    <property type="entry name" value="GGCT-like_sf"/>
</dbReference>
<evidence type="ECO:0000259" key="1">
    <source>
        <dbReference type="Pfam" id="PF06094"/>
    </source>
</evidence>
<dbReference type="AlphaFoldDB" id="A0A166V8G8"/>
<reference evidence="2 3" key="1">
    <citation type="submission" date="2013-07" db="EMBL/GenBank/DDBJ databases">
        <title>Comparative Genomic and Metabolomic Analysis of Twelve Strains of Pseudoalteromonas luteoviolacea.</title>
        <authorList>
            <person name="Vynne N.G."/>
            <person name="Mansson M."/>
            <person name="Gram L."/>
        </authorList>
    </citation>
    <scope>NUCLEOTIDE SEQUENCE [LARGE SCALE GENOMIC DNA]</scope>
    <source>
        <strain evidence="2 3">DSM 6061</strain>
    </source>
</reference>
<name>A0A166V8G8_9GAMM</name>
<accession>A0A166V8G8</accession>
<evidence type="ECO:0000313" key="2">
    <source>
        <dbReference type="EMBL" id="KZN32364.1"/>
    </source>
</evidence>
<dbReference type="SUPFAM" id="SSF110857">
    <property type="entry name" value="Gamma-glutamyl cyclotransferase-like"/>
    <property type="match status" value="1"/>
</dbReference>
<keyword evidence="3" id="KW-1185">Reference proteome</keyword>
<feature type="domain" description="Gamma-glutamylcyclotransferase AIG2-like" evidence="1">
    <location>
        <begin position="8"/>
        <end position="110"/>
    </location>
</feature>
<dbReference type="Pfam" id="PF06094">
    <property type="entry name" value="GGACT"/>
    <property type="match status" value="1"/>
</dbReference>
<proteinExistence type="predicted"/>
<dbReference type="Proteomes" id="UP000076643">
    <property type="component" value="Unassembled WGS sequence"/>
</dbReference>
<dbReference type="InterPro" id="IPR009288">
    <property type="entry name" value="AIG2-like_dom"/>
</dbReference>
<dbReference type="InterPro" id="IPR013024">
    <property type="entry name" value="GGCT-like"/>
</dbReference>
<evidence type="ECO:0000313" key="3">
    <source>
        <dbReference type="Proteomes" id="UP000076643"/>
    </source>
</evidence>
<dbReference type="Gene3D" id="3.10.490.10">
    <property type="entry name" value="Gamma-glutamyl cyclotransferase-like"/>
    <property type="match status" value="1"/>
</dbReference>
<comment type="caution">
    <text evidence="2">The sequence shown here is derived from an EMBL/GenBank/DDBJ whole genome shotgun (WGS) entry which is preliminary data.</text>
</comment>
<dbReference type="PATRIC" id="fig|1365250.3.peg.4211"/>
<gene>
    <name evidence="2" type="ORF">N475_22040</name>
</gene>
<dbReference type="CDD" id="cd06661">
    <property type="entry name" value="GGCT_like"/>
    <property type="match status" value="1"/>
</dbReference>
<sequence length="112" mass="12494">MVTSNKVLFVYGTLAPNRANSHLLEDIGGSFEKAFVRGDLFEEGWGAAQGYPGIKLNKEGPRIEGYIFISEQLPNHWRALDDFEGPEYERVECDACTESGEYIKASVYALAK</sequence>
<organism evidence="2 3">
    <name type="scientific">Pseudoalteromonas luteoviolacea DSM 6061</name>
    <dbReference type="NCBI Taxonomy" id="1365250"/>
    <lineage>
        <taxon>Bacteria</taxon>
        <taxon>Pseudomonadati</taxon>
        <taxon>Pseudomonadota</taxon>
        <taxon>Gammaproteobacteria</taxon>
        <taxon>Alteromonadales</taxon>
        <taxon>Pseudoalteromonadaceae</taxon>
        <taxon>Pseudoalteromonas</taxon>
    </lineage>
</organism>